<evidence type="ECO:0000313" key="2">
    <source>
        <dbReference type="EMBL" id="CAB1277317.1"/>
    </source>
</evidence>
<dbReference type="RefSeq" id="WP_197744268.1">
    <property type="nucleotide sequence ID" value="NZ_LR778175.1"/>
</dbReference>
<dbReference type="EMBL" id="LR778175">
    <property type="protein sequence ID" value="CAB1277317.1"/>
    <property type="molecule type" value="Genomic_DNA"/>
</dbReference>
<dbReference type="Proteomes" id="UP000516072">
    <property type="component" value="Chromosome"/>
</dbReference>
<dbReference type="AlphaFoldDB" id="A0A7G1QBM9"/>
<evidence type="ECO:0000259" key="1">
    <source>
        <dbReference type="Pfam" id="PF13436"/>
    </source>
</evidence>
<dbReference type="KEGG" id="ntg:NSCAC_1610"/>
<dbReference type="InterPro" id="IPR025693">
    <property type="entry name" value="Gly-zipper_OmpA-like_dom"/>
</dbReference>
<name>A0A7G1QBM9_9GAMM</name>
<sequence length="149" mass="15757">MIISFSKTIYIFLLLSSILIITSCARPRPVLYPNDHFNEVGAKQSLQDIQKCREMAETAGANSSTKSNAVRTVENSVANAGMGAVSGVVGGAIIGDALKGATVGAASGAAYGLMREFINGTGRQVTNSTYINFVNRCLKEAGYDVEGWE</sequence>
<accession>A0A7G1QBM9</accession>
<reference evidence="2 3" key="1">
    <citation type="submission" date="2020-03" db="EMBL/GenBank/DDBJ databases">
        <authorList>
            <person name="Picone N."/>
        </authorList>
    </citation>
    <scope>NUCLEOTIDE SEQUENCE [LARGE SCALE GENOMIC DNA]</scope>
    <source>
        <strain evidence="2">NSCAC1</strain>
    </source>
</reference>
<organism evidence="2 3">
    <name type="scientific">Candidatus Nitrosacidococcus tergens</name>
    <dbReference type="NCBI Taxonomy" id="553981"/>
    <lineage>
        <taxon>Bacteria</taxon>
        <taxon>Pseudomonadati</taxon>
        <taxon>Pseudomonadota</taxon>
        <taxon>Gammaproteobacteria</taxon>
        <taxon>Chromatiales</taxon>
        <taxon>Chromatiaceae</taxon>
        <taxon>Candidatus Nitrosacidococcus</taxon>
    </lineage>
</organism>
<feature type="domain" description="Glycine-zipper-containing OmpA-like membrane" evidence="1">
    <location>
        <begin position="74"/>
        <end position="115"/>
    </location>
</feature>
<proteinExistence type="predicted"/>
<dbReference type="Pfam" id="PF13436">
    <property type="entry name" value="Gly-zipper_OmpA"/>
    <property type="match status" value="1"/>
</dbReference>
<protein>
    <recommendedName>
        <fullName evidence="1">Glycine-zipper-containing OmpA-like membrane domain-containing protein</fullName>
    </recommendedName>
</protein>
<dbReference type="PROSITE" id="PS51257">
    <property type="entry name" value="PROKAR_LIPOPROTEIN"/>
    <property type="match status" value="1"/>
</dbReference>
<keyword evidence="3" id="KW-1185">Reference proteome</keyword>
<evidence type="ECO:0000313" key="3">
    <source>
        <dbReference type="Proteomes" id="UP000516072"/>
    </source>
</evidence>
<gene>
    <name evidence="2" type="ORF">NSCAC_1610</name>
</gene>